<dbReference type="OrthoDB" id="415358at2759"/>
<proteinExistence type="predicted"/>
<feature type="domain" description="JmjC" evidence="1">
    <location>
        <begin position="138"/>
        <end position="325"/>
    </location>
</feature>
<evidence type="ECO:0000313" key="2">
    <source>
        <dbReference type="EMBL" id="ATY66804.1"/>
    </source>
</evidence>
<dbReference type="SUPFAM" id="SSF51197">
    <property type="entry name" value="Clavaminate synthase-like"/>
    <property type="match status" value="1"/>
</dbReference>
<dbReference type="SMART" id="SM00558">
    <property type="entry name" value="JmjC"/>
    <property type="match status" value="1"/>
</dbReference>
<dbReference type="EMBL" id="CP023327">
    <property type="protein sequence ID" value="ATY66804.1"/>
    <property type="molecule type" value="Genomic_DNA"/>
</dbReference>
<name>A0A2H4SUM9_CORMI</name>
<organism evidence="2 3">
    <name type="scientific">Cordyceps militaris</name>
    <name type="common">Caterpillar fungus</name>
    <name type="synonym">Clavaria militaris</name>
    <dbReference type="NCBI Taxonomy" id="73501"/>
    <lineage>
        <taxon>Eukaryota</taxon>
        <taxon>Fungi</taxon>
        <taxon>Dikarya</taxon>
        <taxon>Ascomycota</taxon>
        <taxon>Pezizomycotina</taxon>
        <taxon>Sordariomycetes</taxon>
        <taxon>Hypocreomycetidae</taxon>
        <taxon>Hypocreales</taxon>
        <taxon>Cordycipitaceae</taxon>
        <taxon>Cordyceps</taxon>
    </lineage>
</organism>
<dbReference type="PANTHER" id="PTHR12461">
    <property type="entry name" value="HYPOXIA-INDUCIBLE FACTOR 1 ALPHA INHIBITOR-RELATED"/>
    <property type="match status" value="1"/>
</dbReference>
<dbReference type="PROSITE" id="PS51184">
    <property type="entry name" value="JMJC"/>
    <property type="match status" value="1"/>
</dbReference>
<dbReference type="InterPro" id="IPR014710">
    <property type="entry name" value="RmlC-like_jellyroll"/>
</dbReference>
<dbReference type="VEuPathDB" id="FungiDB:A9K55_000895"/>
<reference evidence="2 3" key="1">
    <citation type="journal article" date="2017" name="BMC Genomics">
        <title>Chromosome level assembly and secondary metabolite potential of the parasitic fungus Cordyceps militaris.</title>
        <authorList>
            <person name="Kramer G.J."/>
            <person name="Nodwell J.R."/>
        </authorList>
    </citation>
    <scope>NUCLEOTIDE SEQUENCE [LARGE SCALE GENOMIC DNA]</scope>
    <source>
        <strain evidence="2 3">ATCC 34164</strain>
    </source>
</reference>
<dbReference type="InterPro" id="IPR003347">
    <property type="entry name" value="JmjC_dom"/>
</dbReference>
<sequence>MALEKEPPSSESALEYLITTYGELNSSIIEELDCEPSPLEFMRYVASNTPFVVRGGASSWRAFHKWDKDYLVSRLAGQLVNVAVTPNGNADAPTLSPPHLYPLFAKPHEESQPFQEFIDYIVAQETDPDFPQDAEVRYAQTQDDNLRQEYKRLYDDAQRDIPFARIALQRPPEAVNMWIGNSRSVTATHKDNFENIYVQIRGRKRFVLLSPLHYHCMNEQRLQPATYARGSQGRLSLCLDQDTTPVPFVTWDPDHPDKNCTPLSRLAKPVRVTLNPGDMLYLPAMWYHKVTQSVMENDDNNFVVAINYWYDMSFNGPLFPTASFLREVTLAQV</sequence>
<evidence type="ECO:0000259" key="1">
    <source>
        <dbReference type="PROSITE" id="PS51184"/>
    </source>
</evidence>
<dbReference type="AlphaFoldDB" id="A0A2H4SUM9"/>
<dbReference type="Proteomes" id="UP000323067">
    <property type="component" value="Chromosome ii"/>
</dbReference>
<dbReference type="Gene3D" id="2.60.120.10">
    <property type="entry name" value="Jelly Rolls"/>
    <property type="match status" value="1"/>
</dbReference>
<evidence type="ECO:0000313" key="3">
    <source>
        <dbReference type="Proteomes" id="UP000323067"/>
    </source>
</evidence>
<accession>A0A2H4SUM9</accession>
<protein>
    <submittedName>
        <fullName evidence="2">Phospholipase A2 family</fullName>
    </submittedName>
</protein>
<gene>
    <name evidence="2" type="ORF">A9K55_000895</name>
</gene>
<dbReference type="InterPro" id="IPR041667">
    <property type="entry name" value="Cupin_8"/>
</dbReference>
<dbReference type="Pfam" id="PF13621">
    <property type="entry name" value="Cupin_8"/>
    <property type="match status" value="1"/>
</dbReference>
<dbReference type="VEuPathDB" id="FungiDB:CCM_03925"/>
<dbReference type="PANTHER" id="PTHR12461:SF99">
    <property type="entry name" value="BIFUNCTIONAL PEPTIDASE AND (3S)-LYSYL HYDROXYLASE JMJD7"/>
    <property type="match status" value="1"/>
</dbReference>